<protein>
    <recommendedName>
        <fullName evidence="4">AAA domain-containing protein</fullName>
    </recommendedName>
</protein>
<keyword evidence="3" id="KW-1185">Reference proteome</keyword>
<dbReference type="AlphaFoldDB" id="A0A1H9ESD1"/>
<organism evidence="2 3">
    <name type="scientific">Amphritea atlantica</name>
    <dbReference type="NCBI Taxonomy" id="355243"/>
    <lineage>
        <taxon>Bacteria</taxon>
        <taxon>Pseudomonadati</taxon>
        <taxon>Pseudomonadota</taxon>
        <taxon>Gammaproteobacteria</taxon>
        <taxon>Oceanospirillales</taxon>
        <taxon>Oceanospirillaceae</taxon>
        <taxon>Amphritea</taxon>
    </lineage>
</organism>
<evidence type="ECO:0008006" key="4">
    <source>
        <dbReference type="Google" id="ProtNLM"/>
    </source>
</evidence>
<sequence>MKGLHFQRLVLLSDSKKLGNQFSFPKRFNLVTGKDNSIGKSTLVKSLFWAIGCDPQFDQEWKSNDVKAILYFKINEVDYIVSRYQDIIYFGKSDSLLDKYSRVTGEFAQAFAKVTGFDLLLANRQNGLDCPPPAFYFLPFYIDQKRSWDEPWNGFENLAQYSNFRRNLIKYFCGYLSPNHFEIEEEIFEQKAKQNAANHQVNRITAAIEVLEEIAPAQTIAITLEELESIQSEIKQELQVFSHQQFKLYEQQSILANEIHDLEQQCHIAIASAKELDEDYRFAVENVPSNSLECPLCGVEHDNSLLSRAGLLADREALEQQASNIRAMLNEKYEQQGELIDELSLVSSEIDRINDKYLSQYDDVATDEQAAFEQALHVVSQNKVNYSVAQTKEGYQLQSKEAQDQQKKLKADQRKLLKKKDKDELNEMFMGNLTENIETLSAKGVNLNGVKSPVDYKKILGGGAAEGTRGTLAYQLAILRQIEHAAHCELAPFVIDTPNQQEQAEHRYKSVLDVIRDNVPGGYQVILCAMDNEALYTYKQDSHIIELDGDRLLQRAHYETLRSEYDEVVLVRN</sequence>
<proteinExistence type="predicted"/>
<dbReference type="RefSeq" id="WP_091354844.1">
    <property type="nucleotide sequence ID" value="NZ_AP025284.1"/>
</dbReference>
<dbReference type="STRING" id="355243.SAMN03080615_01022"/>
<name>A0A1H9ESD1_9GAMM</name>
<keyword evidence="1" id="KW-0175">Coiled coil</keyword>
<evidence type="ECO:0000256" key="1">
    <source>
        <dbReference type="SAM" id="Coils"/>
    </source>
</evidence>
<accession>A0A1H9ESD1</accession>
<dbReference type="EMBL" id="FOGB01000002">
    <property type="protein sequence ID" value="SEQ27918.1"/>
    <property type="molecule type" value="Genomic_DNA"/>
</dbReference>
<feature type="coiled-coil region" evidence="1">
    <location>
        <begin position="392"/>
        <end position="422"/>
    </location>
</feature>
<evidence type="ECO:0000313" key="2">
    <source>
        <dbReference type="EMBL" id="SEQ27918.1"/>
    </source>
</evidence>
<dbReference type="Proteomes" id="UP000198749">
    <property type="component" value="Unassembled WGS sequence"/>
</dbReference>
<reference evidence="3" key="1">
    <citation type="submission" date="2016-10" db="EMBL/GenBank/DDBJ databases">
        <authorList>
            <person name="Varghese N."/>
            <person name="Submissions S."/>
        </authorList>
    </citation>
    <scope>NUCLEOTIDE SEQUENCE [LARGE SCALE GENOMIC DNA]</scope>
    <source>
        <strain evidence="3">DSM 18887</strain>
    </source>
</reference>
<gene>
    <name evidence="2" type="ORF">SAMN03080615_01022</name>
</gene>
<evidence type="ECO:0000313" key="3">
    <source>
        <dbReference type="Proteomes" id="UP000198749"/>
    </source>
</evidence>
<dbReference type="OrthoDB" id="8107482at2"/>